<evidence type="ECO:0000256" key="1">
    <source>
        <dbReference type="SAM" id="MobiDB-lite"/>
    </source>
</evidence>
<dbReference type="EMBL" id="JAUOPB010000013">
    <property type="protein sequence ID" value="MDO6424184.1"/>
    <property type="molecule type" value="Genomic_DNA"/>
</dbReference>
<feature type="transmembrane region" description="Helical" evidence="2">
    <location>
        <begin position="143"/>
        <end position="176"/>
    </location>
</feature>
<sequence length="873" mass="96459">MSDIKYDIFLAGSVLPSVSKEECIEELARLLKRPQAQAALLLQGKPTALKRGVPQKQAVAYKQLLESKGVEVTLKPLSAAAEKSDAGSQSSAAASPSAVKESSVSVPASTPEQSRNQGIAELIENIRGVTLQPKLSFASRSKMVFAGFIAGCVLFLLACFTVSAVLGAGWGLWLLISGLFSSGLGTTFTGLLVLLIAFIYLFSVTRFVFAARHIARAQRSEDLLSESANNPIVSYNLILLTKHLINELNLDVTPAIRFSAQVENSAANTCLMPGKRGPNIVVGLTSVLAVTQAELVASLAAVVAQLRHRVLLQVGSSIAGLLQVCHVLLTQNDVWSHFYQLHARVNLTADQEQPEIKAGKVQKICLLLLDFQAKVYLPLAWVLRNLAASFENAWVHFKDSVVVELLGTEGFETYLQKLYHCDRLLCEQRVTTLENIKKPAPELVDNVPLVVAAQVQVHIGNEAKKSANDKQEQDAFFASVVGMHPMLIKNGPTCFERISKVQQDISPTLTPLDAPAHAVVEQVHTLGQKVTGRMYAEYGISPGSYTPLSSQNYLKMQGVAGARAKVLDQYFNGWFNVDTFWRFGPLHSKDEGGVNTQLADINRLVRVLRHSSPDYQATRRSLPDLRQRYFKHRLALEVHKGGYRNDASLLDELGIVPSQVAELGERLKHHKKNVDEAEAALQKLIGFMGGKISLVAGLVKENQLAKQIRSTVSTLAKLQVVAQAHKEMWPQCVLLSQLSERMVNAKEPAHEARIKRLRKLLEDNLHELNNSLTRFNWLFGDDYENLKQRLTAENGRRPPSLRGEAYESPEKWMTPINNIAAKAPKDAQLLQEFCDFWHSLCAVNYELNMRLAVNLKKVEVAHKVPQIKIASTD</sequence>
<dbReference type="AlphaFoldDB" id="A0AAW7X9K9"/>
<keyword evidence="2" id="KW-0472">Membrane</keyword>
<evidence type="ECO:0000256" key="2">
    <source>
        <dbReference type="SAM" id="Phobius"/>
    </source>
</evidence>
<keyword evidence="2" id="KW-1133">Transmembrane helix</keyword>
<gene>
    <name evidence="3" type="ORF">Q4521_16985</name>
</gene>
<reference evidence="3" key="1">
    <citation type="submission" date="2023-07" db="EMBL/GenBank/DDBJ databases">
        <title>Genome content predicts the carbon catabolic preferences of heterotrophic bacteria.</title>
        <authorList>
            <person name="Gralka M."/>
        </authorList>
    </citation>
    <scope>NUCLEOTIDE SEQUENCE</scope>
    <source>
        <strain evidence="3">I3M17_2</strain>
    </source>
</reference>
<dbReference type="Proteomes" id="UP001169760">
    <property type="component" value="Unassembled WGS sequence"/>
</dbReference>
<name>A0AAW7X9K9_9GAMM</name>
<proteinExistence type="predicted"/>
<feature type="region of interest" description="Disordered" evidence="1">
    <location>
        <begin position="85"/>
        <end position="113"/>
    </location>
</feature>
<feature type="compositionally biased region" description="Low complexity" evidence="1">
    <location>
        <begin position="86"/>
        <end position="109"/>
    </location>
</feature>
<keyword evidence="2" id="KW-0812">Transmembrane</keyword>
<accession>A0AAW7X9K9</accession>
<feature type="transmembrane region" description="Helical" evidence="2">
    <location>
        <begin position="281"/>
        <end position="304"/>
    </location>
</feature>
<evidence type="ECO:0000313" key="3">
    <source>
        <dbReference type="EMBL" id="MDO6424184.1"/>
    </source>
</evidence>
<comment type="caution">
    <text evidence="3">The sequence shown here is derived from an EMBL/GenBank/DDBJ whole genome shotgun (WGS) entry which is preliminary data.</text>
</comment>
<organism evidence="3 4">
    <name type="scientific">Saccharophagus degradans</name>
    <dbReference type="NCBI Taxonomy" id="86304"/>
    <lineage>
        <taxon>Bacteria</taxon>
        <taxon>Pseudomonadati</taxon>
        <taxon>Pseudomonadota</taxon>
        <taxon>Gammaproteobacteria</taxon>
        <taxon>Cellvibrionales</taxon>
        <taxon>Cellvibrionaceae</taxon>
        <taxon>Saccharophagus</taxon>
    </lineage>
</organism>
<protein>
    <submittedName>
        <fullName evidence="3">Uncharacterized protein</fullName>
    </submittedName>
</protein>
<feature type="transmembrane region" description="Helical" evidence="2">
    <location>
        <begin position="188"/>
        <end position="209"/>
    </location>
</feature>
<evidence type="ECO:0000313" key="4">
    <source>
        <dbReference type="Proteomes" id="UP001169760"/>
    </source>
</evidence>
<dbReference type="RefSeq" id="WP_303493606.1">
    <property type="nucleotide sequence ID" value="NZ_JAUOPB010000013.1"/>
</dbReference>